<feature type="compositionally biased region" description="Basic and acidic residues" evidence="1">
    <location>
        <begin position="9"/>
        <end position="22"/>
    </location>
</feature>
<dbReference type="PANTHER" id="PTHR30283:SF4">
    <property type="entry name" value="PEROXIDE STRESS RESISTANCE PROTEIN YAAA"/>
    <property type="match status" value="1"/>
</dbReference>
<protein>
    <submittedName>
        <fullName evidence="2">YaaA family protein</fullName>
    </submittedName>
</protein>
<evidence type="ECO:0000256" key="1">
    <source>
        <dbReference type="SAM" id="MobiDB-lite"/>
    </source>
</evidence>
<comment type="caution">
    <text evidence="2">The sequence shown here is derived from an EMBL/GenBank/DDBJ whole genome shotgun (WGS) entry which is preliminary data.</text>
</comment>
<dbReference type="InterPro" id="IPR005583">
    <property type="entry name" value="YaaA"/>
</dbReference>
<dbReference type="Pfam" id="PF03883">
    <property type="entry name" value="H2O2_YaaD"/>
    <property type="match status" value="1"/>
</dbReference>
<dbReference type="PANTHER" id="PTHR30283">
    <property type="entry name" value="PEROXIDE STRESS RESPONSE PROTEIN YAAA"/>
    <property type="match status" value="1"/>
</dbReference>
<name>A0A5M9QS24_9HELI</name>
<accession>A0A5M9QS24</accession>
<dbReference type="AlphaFoldDB" id="A0A5M9QS24"/>
<organism evidence="2 3">
    <name type="scientific">Helicobacter canis</name>
    <dbReference type="NCBI Taxonomy" id="29419"/>
    <lineage>
        <taxon>Bacteria</taxon>
        <taxon>Pseudomonadati</taxon>
        <taxon>Campylobacterota</taxon>
        <taxon>Epsilonproteobacteria</taxon>
        <taxon>Campylobacterales</taxon>
        <taxon>Helicobacteraceae</taxon>
        <taxon>Helicobacter</taxon>
    </lineage>
</organism>
<dbReference type="EMBL" id="VXKE01000001">
    <property type="protein sequence ID" value="KAA8711403.1"/>
    <property type="molecule type" value="Genomic_DNA"/>
</dbReference>
<reference evidence="2 3" key="1">
    <citation type="submission" date="2019-09" db="EMBL/GenBank/DDBJ databases">
        <title>Draft genome sequence of various Type strains from the CCUG.</title>
        <authorList>
            <person name="Pineiro-Iglesias B."/>
            <person name="Tunovic T."/>
            <person name="Unosson C."/>
            <person name="Inganas E."/>
            <person name="Ohlen M."/>
            <person name="Cardew S."/>
            <person name="Jensie-Markopoulos S."/>
            <person name="Salva-Serra F."/>
            <person name="Jaen-Luchoro D."/>
            <person name="Karlsson R."/>
            <person name="Svensson-Stadler L."/>
            <person name="Chun J."/>
            <person name="Moore E."/>
        </authorList>
    </citation>
    <scope>NUCLEOTIDE SEQUENCE [LARGE SCALE GENOMIC DNA]</scope>
    <source>
        <strain evidence="2 3">CCUG 32756T</strain>
    </source>
</reference>
<gene>
    <name evidence="2" type="ORF">F4V45_00005</name>
</gene>
<feature type="region of interest" description="Disordered" evidence="1">
    <location>
        <begin position="1"/>
        <end position="22"/>
    </location>
</feature>
<dbReference type="GO" id="GO:0033194">
    <property type="term" value="P:response to hydroperoxide"/>
    <property type="evidence" value="ECO:0007669"/>
    <property type="project" value="TreeGrafter"/>
</dbReference>
<evidence type="ECO:0000313" key="2">
    <source>
        <dbReference type="EMBL" id="KAA8711403.1"/>
    </source>
</evidence>
<dbReference type="GO" id="GO:0005829">
    <property type="term" value="C:cytosol"/>
    <property type="evidence" value="ECO:0007669"/>
    <property type="project" value="TreeGrafter"/>
</dbReference>
<dbReference type="Proteomes" id="UP000323707">
    <property type="component" value="Unassembled WGS sequence"/>
</dbReference>
<dbReference type="RefSeq" id="WP_150336495.1">
    <property type="nucleotide sequence ID" value="NZ_JAERIX010000056.1"/>
</dbReference>
<sequence>MKILLSPSESKRNPAENVGSDERDIGLLDDEMWGGKNARNAHIQAYLSTLQNALDDELCKVFGTKVLSLETLKLCSEILSSPRIQAIGLYNGVAYKALDFGSLDSSAQGFLLDSVLIASNLFGLVRASDRLPFYHLNQNYRSSTLSLRKIYQAQQEEIDGLLSAKANEIIIDLRAQVYIKAYPIKPPHYTLDLPSKVSHQAKYHRGLALRELALFYASIVGAPDLADKLRYYISANFTRT</sequence>
<evidence type="ECO:0000313" key="3">
    <source>
        <dbReference type="Proteomes" id="UP000323707"/>
    </source>
</evidence>
<proteinExistence type="predicted"/>